<protein>
    <submittedName>
        <fullName evidence="10">Glycosyltransferase family 2 protein</fullName>
    </submittedName>
</protein>
<dbReference type="RefSeq" id="WP_345451425.1">
    <property type="nucleotide sequence ID" value="NZ_BAABKK010000026.1"/>
</dbReference>
<keyword evidence="7 8" id="KW-0472">Membrane</keyword>
<evidence type="ECO:0000256" key="2">
    <source>
        <dbReference type="ARBA" id="ARBA00006739"/>
    </source>
</evidence>
<dbReference type="EMBL" id="BAABKK010000026">
    <property type="protein sequence ID" value="GAA5198682.1"/>
    <property type="molecule type" value="Genomic_DNA"/>
</dbReference>
<keyword evidence="11" id="KW-1185">Reference proteome</keyword>
<dbReference type="Pfam" id="PF00535">
    <property type="entry name" value="Glycos_transf_2"/>
    <property type="match status" value="1"/>
</dbReference>
<dbReference type="Proteomes" id="UP001500200">
    <property type="component" value="Unassembled WGS sequence"/>
</dbReference>
<feature type="domain" description="Glycosyltransferase 2-like" evidence="9">
    <location>
        <begin position="12"/>
        <end position="173"/>
    </location>
</feature>
<feature type="transmembrane region" description="Helical" evidence="8">
    <location>
        <begin position="267"/>
        <end position="293"/>
    </location>
</feature>
<dbReference type="SUPFAM" id="SSF53448">
    <property type="entry name" value="Nucleotide-diphospho-sugar transferases"/>
    <property type="match status" value="1"/>
</dbReference>
<keyword evidence="5 8" id="KW-0812">Transmembrane</keyword>
<gene>
    <name evidence="10" type="ORF">GCM10023346_36500</name>
</gene>
<comment type="subcellular location">
    <subcellularLocation>
        <location evidence="1">Membrane</location>
        <topology evidence="1">Multi-pass membrane protein</topology>
    </subcellularLocation>
</comment>
<comment type="caution">
    <text evidence="10">The sequence shown here is derived from an EMBL/GenBank/DDBJ whole genome shotgun (WGS) entry which is preliminary data.</text>
</comment>
<name>A0ABP9SPE7_9MICC</name>
<dbReference type="InterPro" id="IPR050256">
    <property type="entry name" value="Glycosyltransferase_2"/>
</dbReference>
<organism evidence="10 11">
    <name type="scientific">Arthrobacter gyeryongensis</name>
    <dbReference type="NCBI Taxonomy" id="1650592"/>
    <lineage>
        <taxon>Bacteria</taxon>
        <taxon>Bacillati</taxon>
        <taxon>Actinomycetota</taxon>
        <taxon>Actinomycetes</taxon>
        <taxon>Micrococcales</taxon>
        <taxon>Micrococcaceae</taxon>
        <taxon>Arthrobacter</taxon>
    </lineage>
</organism>
<sequence>MTHSGGRKSISYVFPIFNESGNIRRLYDVISETTAGLDYDIELVFVNDGSKDNSLELLRDLQMTDRRILVIDFARNYGHQVAVTAGIDAATGDAVIIMDSDLQDPPEVSLELISRWEEGFDVVYAQRRTRKDTPFKRFTAWAFYVMLRRIASIEIPANTGDFRLLDRVVVDEIKKFREHDRFIRGMVSYVGFNQAAVQFDRDERLNGKSGYPLGKMLKLAADGVFGFSTFPLTLISRIGMITALLSVVGIAYAVLMKVFSPNTVVEGWTFIVTSILFVGGLQLIMLGILGGYIGRIYTEVQNRPLYGVRAVYGATDRRATPAISEAETE</sequence>
<dbReference type="Gene3D" id="3.90.550.10">
    <property type="entry name" value="Spore Coat Polysaccharide Biosynthesis Protein SpsA, Chain A"/>
    <property type="match status" value="1"/>
</dbReference>
<evidence type="ECO:0000256" key="3">
    <source>
        <dbReference type="ARBA" id="ARBA00022676"/>
    </source>
</evidence>
<evidence type="ECO:0000256" key="1">
    <source>
        <dbReference type="ARBA" id="ARBA00004141"/>
    </source>
</evidence>
<evidence type="ECO:0000256" key="6">
    <source>
        <dbReference type="ARBA" id="ARBA00022989"/>
    </source>
</evidence>
<dbReference type="CDD" id="cd04187">
    <property type="entry name" value="DPM1_like_bac"/>
    <property type="match status" value="1"/>
</dbReference>
<comment type="similarity">
    <text evidence="2">Belongs to the glycosyltransferase 2 family.</text>
</comment>
<evidence type="ECO:0000313" key="11">
    <source>
        <dbReference type="Proteomes" id="UP001500200"/>
    </source>
</evidence>
<dbReference type="InterPro" id="IPR001173">
    <property type="entry name" value="Glyco_trans_2-like"/>
</dbReference>
<keyword evidence="3" id="KW-0328">Glycosyltransferase</keyword>
<feature type="transmembrane region" description="Helical" evidence="8">
    <location>
        <begin position="234"/>
        <end position="255"/>
    </location>
</feature>
<evidence type="ECO:0000259" key="9">
    <source>
        <dbReference type="Pfam" id="PF00535"/>
    </source>
</evidence>
<proteinExistence type="inferred from homology"/>
<evidence type="ECO:0000256" key="8">
    <source>
        <dbReference type="SAM" id="Phobius"/>
    </source>
</evidence>
<reference evidence="11" key="1">
    <citation type="journal article" date="2019" name="Int. J. Syst. Evol. Microbiol.">
        <title>The Global Catalogue of Microorganisms (GCM) 10K type strain sequencing project: providing services to taxonomists for standard genome sequencing and annotation.</title>
        <authorList>
            <consortium name="The Broad Institute Genomics Platform"/>
            <consortium name="The Broad Institute Genome Sequencing Center for Infectious Disease"/>
            <person name="Wu L."/>
            <person name="Ma J."/>
        </authorList>
    </citation>
    <scope>NUCLEOTIDE SEQUENCE [LARGE SCALE GENOMIC DNA]</scope>
    <source>
        <strain evidence="11">JCM 18514</strain>
    </source>
</reference>
<dbReference type="PANTHER" id="PTHR48090">
    <property type="entry name" value="UNDECAPRENYL-PHOSPHATE 4-DEOXY-4-FORMAMIDO-L-ARABINOSE TRANSFERASE-RELATED"/>
    <property type="match status" value="1"/>
</dbReference>
<accession>A0ABP9SPE7</accession>
<evidence type="ECO:0000256" key="4">
    <source>
        <dbReference type="ARBA" id="ARBA00022679"/>
    </source>
</evidence>
<keyword evidence="4" id="KW-0808">Transferase</keyword>
<evidence type="ECO:0000256" key="7">
    <source>
        <dbReference type="ARBA" id="ARBA00023136"/>
    </source>
</evidence>
<evidence type="ECO:0000313" key="10">
    <source>
        <dbReference type="EMBL" id="GAA5198682.1"/>
    </source>
</evidence>
<dbReference type="PANTHER" id="PTHR48090:SF1">
    <property type="entry name" value="PROPHAGE BACTOPRENOL GLUCOSYL TRANSFERASE HOMOLOG"/>
    <property type="match status" value="1"/>
</dbReference>
<keyword evidence="6 8" id="KW-1133">Transmembrane helix</keyword>
<dbReference type="InterPro" id="IPR029044">
    <property type="entry name" value="Nucleotide-diphossugar_trans"/>
</dbReference>
<evidence type="ECO:0000256" key="5">
    <source>
        <dbReference type="ARBA" id="ARBA00022692"/>
    </source>
</evidence>